<proteinExistence type="predicted"/>
<dbReference type="EMBL" id="GBXM01102221">
    <property type="protein sequence ID" value="JAH06356.1"/>
    <property type="molecule type" value="Transcribed_RNA"/>
</dbReference>
<evidence type="ECO:0000313" key="1">
    <source>
        <dbReference type="EMBL" id="JAH06356.1"/>
    </source>
</evidence>
<accession>A0A0E9PP04</accession>
<dbReference type="EMBL" id="GBXM01104700">
    <property type="protein sequence ID" value="JAH03877.1"/>
    <property type="molecule type" value="Transcribed_RNA"/>
</dbReference>
<organism evidence="1">
    <name type="scientific">Anguilla anguilla</name>
    <name type="common">European freshwater eel</name>
    <name type="synonym">Muraena anguilla</name>
    <dbReference type="NCBI Taxonomy" id="7936"/>
    <lineage>
        <taxon>Eukaryota</taxon>
        <taxon>Metazoa</taxon>
        <taxon>Chordata</taxon>
        <taxon>Craniata</taxon>
        <taxon>Vertebrata</taxon>
        <taxon>Euteleostomi</taxon>
        <taxon>Actinopterygii</taxon>
        <taxon>Neopterygii</taxon>
        <taxon>Teleostei</taxon>
        <taxon>Anguilliformes</taxon>
        <taxon>Anguillidae</taxon>
        <taxon>Anguilla</taxon>
    </lineage>
</organism>
<reference evidence="1" key="2">
    <citation type="journal article" date="2015" name="Fish Shellfish Immunol.">
        <title>Early steps in the European eel (Anguilla anguilla)-Vibrio vulnificus interaction in the gills: Role of the RtxA13 toxin.</title>
        <authorList>
            <person name="Callol A."/>
            <person name="Pajuelo D."/>
            <person name="Ebbesson L."/>
            <person name="Teles M."/>
            <person name="MacKenzie S."/>
            <person name="Amaro C."/>
        </authorList>
    </citation>
    <scope>NUCLEOTIDE SEQUENCE</scope>
</reference>
<protein>
    <submittedName>
        <fullName evidence="1">Uncharacterized protein</fullName>
    </submittedName>
</protein>
<dbReference type="AlphaFoldDB" id="A0A0E9PP04"/>
<reference evidence="1" key="1">
    <citation type="submission" date="2014-11" db="EMBL/GenBank/DDBJ databases">
        <authorList>
            <person name="Amaro Gonzalez C."/>
        </authorList>
    </citation>
    <scope>NUCLEOTIDE SEQUENCE</scope>
</reference>
<name>A0A0E9PP04_ANGAN</name>
<sequence length="56" mass="6167">MTTYPATGCHVTALAVQSLCQDESNQQFAIFNFRDPEQCGGGDEQGSRFKGFYVNT</sequence>